<comment type="caution">
    <text evidence="1">The sequence shown here is derived from an EMBL/GenBank/DDBJ whole genome shotgun (WGS) entry which is preliminary data.</text>
</comment>
<sequence>MGKLLLMIFLGVAIWWLWRKLQATKADAALPKAERPPELMARCAHCGVNQPRSECVEGAGQAVYCSDAHRREAESGSAGE</sequence>
<gene>
    <name evidence="1" type="ORF">IPL58_06845</name>
</gene>
<dbReference type="InterPro" id="IPR049708">
    <property type="entry name" value="PP0621-like"/>
</dbReference>
<evidence type="ECO:0000313" key="1">
    <source>
        <dbReference type="EMBL" id="MBK8523850.1"/>
    </source>
</evidence>
<accession>A0A9D7JZV2</accession>
<evidence type="ECO:0008006" key="3">
    <source>
        <dbReference type="Google" id="ProtNLM"/>
    </source>
</evidence>
<organism evidence="1 2">
    <name type="scientific">Candidatus Proximibacter danicus</name>
    <dbReference type="NCBI Taxonomy" id="2954365"/>
    <lineage>
        <taxon>Bacteria</taxon>
        <taxon>Pseudomonadati</taxon>
        <taxon>Pseudomonadota</taxon>
        <taxon>Betaproteobacteria</taxon>
        <taxon>Candidatus Proximibacter</taxon>
    </lineage>
</organism>
<protein>
    <recommendedName>
        <fullName evidence="3">MYND finger</fullName>
    </recommendedName>
</protein>
<reference evidence="1" key="1">
    <citation type="submission" date="2020-10" db="EMBL/GenBank/DDBJ databases">
        <title>Connecting structure to function with the recovery of over 1000 high-quality activated sludge metagenome-assembled genomes encoding full-length rRNA genes using long-read sequencing.</title>
        <authorList>
            <person name="Singleton C.M."/>
            <person name="Petriglieri F."/>
            <person name="Kristensen J.M."/>
            <person name="Kirkegaard R.H."/>
            <person name="Michaelsen T.Y."/>
            <person name="Andersen M.H."/>
            <person name="Karst S.M."/>
            <person name="Dueholm M.S."/>
            <person name="Nielsen P.H."/>
            <person name="Albertsen M."/>
        </authorList>
    </citation>
    <scope>NUCLEOTIDE SEQUENCE</scope>
    <source>
        <strain evidence="1">Hirt_18-Q3-R61-65_BATAC.395</strain>
    </source>
</reference>
<dbReference type="NCBIfam" id="NF041023">
    <property type="entry name" value="PP0621_fam"/>
    <property type="match status" value="1"/>
</dbReference>
<dbReference type="Proteomes" id="UP000886689">
    <property type="component" value="Unassembled WGS sequence"/>
</dbReference>
<dbReference type="EMBL" id="JADJUC010000005">
    <property type="protein sequence ID" value="MBK8523850.1"/>
    <property type="molecule type" value="Genomic_DNA"/>
</dbReference>
<evidence type="ECO:0000313" key="2">
    <source>
        <dbReference type="Proteomes" id="UP000886689"/>
    </source>
</evidence>
<name>A0A9D7JZV2_9PROT</name>
<dbReference type="AlphaFoldDB" id="A0A9D7JZV2"/>
<proteinExistence type="predicted"/>